<dbReference type="AlphaFoldDB" id="A0A7S3IHG4"/>
<reference evidence="1" key="1">
    <citation type="submission" date="2021-01" db="EMBL/GenBank/DDBJ databases">
        <authorList>
            <person name="Corre E."/>
            <person name="Pelletier E."/>
            <person name="Niang G."/>
            <person name="Scheremetjew M."/>
            <person name="Finn R."/>
            <person name="Kale V."/>
            <person name="Holt S."/>
            <person name="Cochrane G."/>
            <person name="Meng A."/>
            <person name="Brown T."/>
            <person name="Cohen L."/>
        </authorList>
    </citation>
    <scope>NUCLEOTIDE SEQUENCE</scope>
    <source>
        <strain evidence="1">S3</strain>
    </source>
</reference>
<accession>A0A7S3IHG4</accession>
<sequence>MFRRDVKKQFNEAKYDYLVNKGIFQKTHHTRLPYGKQLVGTCALFITGFHFTKRYYTMPHDHKNTSEPMTMFDGDLHPFEHQPKKAAGMRVSKKHEMTD</sequence>
<gene>
    <name evidence="1" type="ORF">SINC0208_LOCUS4275</name>
</gene>
<name>A0A7S3IHG4_9SPIT</name>
<dbReference type="EMBL" id="HBIH01010409">
    <property type="protein sequence ID" value="CAE0323690.1"/>
    <property type="molecule type" value="Transcribed_RNA"/>
</dbReference>
<organism evidence="1">
    <name type="scientific">Strombidium inclinatum</name>
    <dbReference type="NCBI Taxonomy" id="197538"/>
    <lineage>
        <taxon>Eukaryota</taxon>
        <taxon>Sar</taxon>
        <taxon>Alveolata</taxon>
        <taxon>Ciliophora</taxon>
        <taxon>Intramacronucleata</taxon>
        <taxon>Spirotrichea</taxon>
        <taxon>Oligotrichia</taxon>
        <taxon>Strombidiidae</taxon>
        <taxon>Strombidium</taxon>
    </lineage>
</organism>
<proteinExistence type="predicted"/>
<protein>
    <submittedName>
        <fullName evidence="1">Uncharacterized protein</fullName>
    </submittedName>
</protein>
<evidence type="ECO:0000313" key="1">
    <source>
        <dbReference type="EMBL" id="CAE0323690.1"/>
    </source>
</evidence>